<sequence>MDPLEGQPPMATLRVLELYSGIGGMHFALRNAFSENGGMLANYKQFKIVAAVDINTVANTVYETNFGGKVLNRQIQSLLVEELSGDLSSSIWIMSPPCQPFTRQGKQLGADDPRTASFLHILDILPKLKAHKPKFIFLENVKGFESSPVRDAFLDCLERCGLVYLQCLLSPKQFNVPNSRLRYYCMAIEKSLCVNSLFGTDRNAIISDASALGLNEDLTATIGDYLDKAVAKSEELVLDETTISKNAAIIALILHFCI</sequence>
<keyword evidence="3 4" id="KW-0949">S-adenosyl-L-methionine</keyword>
<comment type="caution">
    <text evidence="5">The sequence shown here is derived from an EMBL/GenBank/DDBJ whole genome shotgun (WGS) entry which is preliminary data.</text>
</comment>
<organism evidence="5 6">
    <name type="scientific">Tropilaelaps mercedesae</name>
    <dbReference type="NCBI Taxonomy" id="418985"/>
    <lineage>
        <taxon>Eukaryota</taxon>
        <taxon>Metazoa</taxon>
        <taxon>Ecdysozoa</taxon>
        <taxon>Arthropoda</taxon>
        <taxon>Chelicerata</taxon>
        <taxon>Arachnida</taxon>
        <taxon>Acari</taxon>
        <taxon>Parasitiformes</taxon>
        <taxon>Mesostigmata</taxon>
        <taxon>Gamasina</taxon>
        <taxon>Dermanyssoidea</taxon>
        <taxon>Laelapidae</taxon>
        <taxon>Tropilaelaps</taxon>
    </lineage>
</organism>
<dbReference type="Pfam" id="PF00145">
    <property type="entry name" value="DNA_methylase"/>
    <property type="match status" value="1"/>
</dbReference>
<dbReference type="GO" id="GO:0005634">
    <property type="term" value="C:nucleus"/>
    <property type="evidence" value="ECO:0007669"/>
    <property type="project" value="TreeGrafter"/>
</dbReference>
<evidence type="ECO:0000313" key="5">
    <source>
        <dbReference type="EMBL" id="OQR78359.1"/>
    </source>
</evidence>
<dbReference type="PRINTS" id="PR00105">
    <property type="entry name" value="C5METTRFRASE"/>
</dbReference>
<dbReference type="InParanoid" id="A0A1V9XY19"/>
<reference evidence="5 6" key="1">
    <citation type="journal article" date="2017" name="Gigascience">
        <title>Draft genome of the honey bee ectoparasitic mite, Tropilaelaps mercedesae, is shaped by the parasitic life history.</title>
        <authorList>
            <person name="Dong X."/>
            <person name="Armstrong S.D."/>
            <person name="Xia D."/>
            <person name="Makepeace B.L."/>
            <person name="Darby A.C."/>
            <person name="Kadowaki T."/>
        </authorList>
    </citation>
    <scope>NUCLEOTIDE SEQUENCE [LARGE SCALE GENOMIC DNA]</scope>
    <source>
        <strain evidence="5">Wuxi-XJTLU</strain>
    </source>
</reference>
<dbReference type="Gene3D" id="3.40.50.150">
    <property type="entry name" value="Vaccinia Virus protein VP39"/>
    <property type="match status" value="1"/>
</dbReference>
<dbReference type="STRING" id="418985.A0A1V9XY19"/>
<keyword evidence="1 4" id="KW-0489">Methyltransferase</keyword>
<dbReference type="InterPro" id="IPR029063">
    <property type="entry name" value="SAM-dependent_MTases_sf"/>
</dbReference>
<evidence type="ECO:0000256" key="1">
    <source>
        <dbReference type="ARBA" id="ARBA00022603"/>
    </source>
</evidence>
<dbReference type="GO" id="GO:0032259">
    <property type="term" value="P:methylation"/>
    <property type="evidence" value="ECO:0007669"/>
    <property type="project" value="UniProtKB-KW"/>
</dbReference>
<keyword evidence="6" id="KW-1185">Reference proteome</keyword>
<dbReference type="SUPFAM" id="SSF53335">
    <property type="entry name" value="S-adenosyl-L-methionine-dependent methyltransferases"/>
    <property type="match status" value="1"/>
</dbReference>
<evidence type="ECO:0000313" key="6">
    <source>
        <dbReference type="Proteomes" id="UP000192247"/>
    </source>
</evidence>
<gene>
    <name evidence="5" type="ORF">BIW11_06462</name>
</gene>
<dbReference type="EMBL" id="MNPL01002325">
    <property type="protein sequence ID" value="OQR78359.1"/>
    <property type="molecule type" value="Genomic_DNA"/>
</dbReference>
<dbReference type="OrthoDB" id="414133at2759"/>
<dbReference type="PROSITE" id="PS51679">
    <property type="entry name" value="SAM_MT_C5"/>
    <property type="match status" value="1"/>
</dbReference>
<evidence type="ECO:0000256" key="2">
    <source>
        <dbReference type="ARBA" id="ARBA00022679"/>
    </source>
</evidence>
<protein>
    <submittedName>
        <fullName evidence="5">tRNA (Cytosine-5-)-methyltransferase-like</fullName>
    </submittedName>
</protein>
<evidence type="ECO:0000256" key="4">
    <source>
        <dbReference type="PROSITE-ProRule" id="PRU01016"/>
    </source>
</evidence>
<comment type="similarity">
    <text evidence="4">Belongs to the class I-like SAM-binding methyltransferase superfamily. C5-methyltransferase family.</text>
</comment>
<accession>A0A1V9XY19</accession>
<evidence type="ECO:0000256" key="3">
    <source>
        <dbReference type="ARBA" id="ARBA00022691"/>
    </source>
</evidence>
<proteinExistence type="inferred from homology"/>
<dbReference type="AlphaFoldDB" id="A0A1V9XY19"/>
<dbReference type="InterPro" id="IPR001525">
    <property type="entry name" value="C5_MeTfrase"/>
</dbReference>
<dbReference type="PANTHER" id="PTHR46098:SF1">
    <property type="entry name" value="TRNA (CYTOSINE(38)-C(5))-METHYLTRANSFERASE"/>
    <property type="match status" value="1"/>
</dbReference>
<feature type="active site" evidence="4">
    <location>
        <position position="98"/>
    </location>
</feature>
<name>A0A1V9XY19_9ACAR</name>
<keyword evidence="2 4" id="KW-0808">Transferase</keyword>
<dbReference type="GO" id="GO:0008168">
    <property type="term" value="F:methyltransferase activity"/>
    <property type="evidence" value="ECO:0007669"/>
    <property type="project" value="UniProtKB-KW"/>
</dbReference>
<dbReference type="Proteomes" id="UP000192247">
    <property type="component" value="Unassembled WGS sequence"/>
</dbReference>
<dbReference type="InterPro" id="IPR050750">
    <property type="entry name" value="C5-MTase"/>
</dbReference>
<dbReference type="PANTHER" id="PTHR46098">
    <property type="entry name" value="TRNA (CYTOSINE(38)-C(5))-METHYLTRANSFERASE"/>
    <property type="match status" value="1"/>
</dbReference>